<evidence type="ECO:0000313" key="2">
    <source>
        <dbReference type="EMBL" id="AGK78602.1"/>
    </source>
</evidence>
<name>N0D050_STRMI</name>
<dbReference type="RefSeq" id="WP_015609954.1">
    <property type="nucleotide sequence ID" value="NC_021177.1"/>
</dbReference>
<feature type="transmembrane region" description="Helical" evidence="1">
    <location>
        <begin position="47"/>
        <end position="65"/>
    </location>
</feature>
<dbReference type="AlphaFoldDB" id="N0D050"/>
<organism evidence="2 3">
    <name type="scientific">Streptomyces microflavus DSM 40593</name>
    <dbReference type="NCBI Taxonomy" id="1303692"/>
    <lineage>
        <taxon>Bacteria</taxon>
        <taxon>Bacillati</taxon>
        <taxon>Actinomycetota</taxon>
        <taxon>Actinomycetes</taxon>
        <taxon>Kitasatosporales</taxon>
        <taxon>Streptomycetaceae</taxon>
        <taxon>Streptomyces</taxon>
    </lineage>
</organism>
<proteinExistence type="predicted"/>
<evidence type="ECO:0000313" key="3">
    <source>
        <dbReference type="Proteomes" id="UP000013304"/>
    </source>
</evidence>
<dbReference type="Proteomes" id="UP000013304">
    <property type="component" value="Chromosome"/>
</dbReference>
<protein>
    <submittedName>
        <fullName evidence="2">Uncharacterized protein</fullName>
    </submittedName>
</protein>
<dbReference type="EMBL" id="CP005080">
    <property type="protein sequence ID" value="AGK78602.1"/>
    <property type="molecule type" value="Genomic_DNA"/>
</dbReference>
<dbReference type="HOGENOM" id="CLU_2036714_0_0_11"/>
<feature type="transmembrane region" description="Helical" evidence="1">
    <location>
        <begin position="6"/>
        <end position="27"/>
    </location>
</feature>
<gene>
    <name evidence="2" type="ORF">SFUL_3684</name>
</gene>
<dbReference type="PATRIC" id="fig|1303692.3.peg.3699"/>
<keyword evidence="1" id="KW-0472">Membrane</keyword>
<dbReference type="KEGG" id="sfi:SFUL_3684"/>
<reference evidence="2 3" key="1">
    <citation type="submission" date="2013-04" db="EMBL/GenBank/DDBJ databases">
        <title>Complete genome sequence of Streptomyces fulvissimus.</title>
        <authorList>
            <person name="Myronovskyi M."/>
            <person name="Tokovenko B."/>
            <person name="Manderscheid N."/>
            <person name="Petzke L."/>
            <person name="Luzhetskyy A."/>
        </authorList>
    </citation>
    <scope>NUCLEOTIDE SEQUENCE [LARGE SCALE GENOMIC DNA]</scope>
    <source>
        <strain evidence="2 3">DSM 40593</strain>
    </source>
</reference>
<keyword evidence="1" id="KW-1133">Transmembrane helix</keyword>
<accession>N0D050</accession>
<dbReference type="OrthoDB" id="4337781at2"/>
<keyword evidence="1" id="KW-0812">Transmembrane</keyword>
<sequence>MTATTVLYALIGLGLAVGALVAVGQVVDYLTRTRTAPKGKPMSELSFAFLAVLLAVAMRCLHVALAPARSTTPDLQPDSPAQTRLYMACHRPRCGHMEWPHDRTDEGLRCTHCGELNSPAS</sequence>
<evidence type="ECO:0000256" key="1">
    <source>
        <dbReference type="SAM" id="Phobius"/>
    </source>
</evidence>